<name>A0A8U0A159_9EURY</name>
<keyword evidence="6" id="KW-1185">Reference proteome</keyword>
<dbReference type="PANTHER" id="PTHR34236:SF1">
    <property type="entry name" value="DIMETHYL SULFOXIDE REDUCTASE TRANSCRIPTIONAL ACTIVATOR"/>
    <property type="match status" value="1"/>
</dbReference>
<keyword evidence="1" id="KW-0805">Transcription regulation</keyword>
<proteinExistence type="predicted"/>
<evidence type="ECO:0000259" key="3">
    <source>
        <dbReference type="Pfam" id="PF04967"/>
    </source>
</evidence>
<dbReference type="PANTHER" id="PTHR34236">
    <property type="entry name" value="DIMETHYL SULFOXIDE REDUCTASE TRANSCRIPTIONAL ACTIVATOR"/>
    <property type="match status" value="1"/>
</dbReference>
<organism evidence="5 6">
    <name type="scientific">Halocatena salina</name>
    <dbReference type="NCBI Taxonomy" id="2934340"/>
    <lineage>
        <taxon>Archaea</taxon>
        <taxon>Methanobacteriati</taxon>
        <taxon>Methanobacteriota</taxon>
        <taxon>Stenosarchaea group</taxon>
        <taxon>Halobacteria</taxon>
        <taxon>Halobacteriales</taxon>
        <taxon>Natronomonadaceae</taxon>
        <taxon>Halocatena</taxon>
    </lineage>
</organism>
<feature type="domain" description="HTH bat-type" evidence="3">
    <location>
        <begin position="168"/>
        <end position="219"/>
    </location>
</feature>
<dbReference type="Pfam" id="PF24278">
    <property type="entry name" value="HVO_0513_N"/>
    <property type="match status" value="1"/>
</dbReference>
<dbReference type="GeneID" id="71928703"/>
<evidence type="ECO:0000256" key="1">
    <source>
        <dbReference type="ARBA" id="ARBA00023015"/>
    </source>
</evidence>
<dbReference type="SUPFAM" id="SSF88659">
    <property type="entry name" value="Sigma3 and sigma4 domains of RNA polymerase sigma factors"/>
    <property type="match status" value="1"/>
</dbReference>
<dbReference type="KEGG" id="haad:MW046_11610"/>
<dbReference type="InterPro" id="IPR013324">
    <property type="entry name" value="RNA_pol_sigma_r3/r4-like"/>
</dbReference>
<dbReference type="InterPro" id="IPR007050">
    <property type="entry name" value="HTH_bacterioopsin"/>
</dbReference>
<gene>
    <name evidence="5" type="ORF">MW046_11610</name>
</gene>
<dbReference type="Proteomes" id="UP000831768">
    <property type="component" value="Chromosome"/>
</dbReference>
<evidence type="ECO:0000313" key="6">
    <source>
        <dbReference type="Proteomes" id="UP000831768"/>
    </source>
</evidence>
<accession>A0A8U0A159</accession>
<evidence type="ECO:0000259" key="4">
    <source>
        <dbReference type="Pfam" id="PF24278"/>
    </source>
</evidence>
<protein>
    <submittedName>
        <fullName evidence="5">Helix-turn-helix domain-containing protein</fullName>
    </submittedName>
</protein>
<dbReference type="InterPro" id="IPR056493">
    <property type="entry name" value="HVO_0513_N"/>
</dbReference>
<reference evidence="5" key="1">
    <citation type="submission" date="2022-04" db="EMBL/GenBank/DDBJ databases">
        <title>Halocatena sp. nov., isolated from a salt lake.</title>
        <authorList>
            <person name="Cui H.-L."/>
        </authorList>
    </citation>
    <scope>NUCLEOTIDE SEQUENCE</scope>
    <source>
        <strain evidence="5">AD-1</strain>
    </source>
</reference>
<feature type="domain" description="HVO-0513-like N-terminal" evidence="4">
    <location>
        <begin position="16"/>
        <end position="156"/>
    </location>
</feature>
<evidence type="ECO:0000256" key="2">
    <source>
        <dbReference type="ARBA" id="ARBA00023163"/>
    </source>
</evidence>
<dbReference type="EMBL" id="CP096019">
    <property type="protein sequence ID" value="UPM42596.1"/>
    <property type="molecule type" value="Genomic_DNA"/>
</dbReference>
<evidence type="ECO:0000313" key="5">
    <source>
        <dbReference type="EMBL" id="UPM42596.1"/>
    </source>
</evidence>
<dbReference type="AlphaFoldDB" id="A0A8U0A159"/>
<keyword evidence="2" id="KW-0804">Transcription</keyword>
<dbReference type="RefSeq" id="WP_247993267.1">
    <property type="nucleotide sequence ID" value="NZ_CP096019.1"/>
</dbReference>
<dbReference type="Pfam" id="PF04967">
    <property type="entry name" value="HTH_10"/>
    <property type="match status" value="1"/>
</dbReference>
<sequence length="227" mass="25595">MKYVRCTLRFSESMIHPVHQCITEDDAMVKDQLLHGNRTNEMDTFLFYVEGGMDTYASALDRTPQIREYELTPIARAATGTDNEEFYAYVKQEPSETDEQLFDAFTSDGVIVVPPIDFLGDGTAKLTVLGEPAALSSVLDVVPDGVHVDVDRIGEYDRHDGVFEPDVTDRQYEALVTAFETGYYELPRQGSLEEIAREMGCSTATASEHLRKAERKIIERFVVYTTQ</sequence>